<keyword evidence="3" id="KW-1185">Reference proteome</keyword>
<dbReference type="Proteomes" id="UP000625682">
    <property type="component" value="Unassembled WGS sequence"/>
</dbReference>
<dbReference type="RefSeq" id="WP_189151147.1">
    <property type="nucleotide sequence ID" value="NZ_BAABER010000030.1"/>
</dbReference>
<accession>A0A917LDG0</accession>
<feature type="compositionally biased region" description="Low complexity" evidence="1">
    <location>
        <begin position="1"/>
        <end position="17"/>
    </location>
</feature>
<reference evidence="2" key="2">
    <citation type="submission" date="2020-09" db="EMBL/GenBank/DDBJ databases">
        <authorList>
            <person name="Sun Q."/>
            <person name="Zhou Y."/>
        </authorList>
    </citation>
    <scope>NUCLEOTIDE SEQUENCE</scope>
    <source>
        <strain evidence="2">CGMCC 4.7272</strain>
    </source>
</reference>
<gene>
    <name evidence="2" type="ORF">GCM10012282_66710</name>
</gene>
<evidence type="ECO:0000313" key="2">
    <source>
        <dbReference type="EMBL" id="GGJ60095.1"/>
    </source>
</evidence>
<evidence type="ECO:0000313" key="3">
    <source>
        <dbReference type="Proteomes" id="UP000625682"/>
    </source>
</evidence>
<organism evidence="2 3">
    <name type="scientific">Streptomyces lacrimifluminis</name>
    <dbReference type="NCBI Taxonomy" id="1500077"/>
    <lineage>
        <taxon>Bacteria</taxon>
        <taxon>Bacillati</taxon>
        <taxon>Actinomycetota</taxon>
        <taxon>Actinomycetes</taxon>
        <taxon>Kitasatosporales</taxon>
        <taxon>Streptomycetaceae</taxon>
        <taxon>Streptomyces</taxon>
    </lineage>
</organism>
<sequence length="158" mass="16624">MPCSASSGASGTTSTAGCPDWAEPRGPLGPQPFQGPSGRVPGGPALRIPSRSQPFPLVHAVARTGQAAVRILLDRELDDSAFDALRDLDLTGFGSVTLRYDTTEACWVPVPADDSPEADWSSRSGGSTRCPRNPGWDGLRTILGHVRAFLDEPLLADA</sequence>
<evidence type="ECO:0000256" key="1">
    <source>
        <dbReference type="SAM" id="MobiDB-lite"/>
    </source>
</evidence>
<dbReference type="AlphaFoldDB" id="A0A917LDG0"/>
<name>A0A917LDG0_9ACTN</name>
<protein>
    <submittedName>
        <fullName evidence="2">Uncharacterized protein</fullName>
    </submittedName>
</protein>
<dbReference type="EMBL" id="BMMU01000030">
    <property type="protein sequence ID" value="GGJ60095.1"/>
    <property type="molecule type" value="Genomic_DNA"/>
</dbReference>
<proteinExistence type="predicted"/>
<reference evidence="2" key="1">
    <citation type="journal article" date="2014" name="Int. J. Syst. Evol. Microbiol.">
        <title>Complete genome sequence of Corynebacterium casei LMG S-19264T (=DSM 44701T), isolated from a smear-ripened cheese.</title>
        <authorList>
            <consortium name="US DOE Joint Genome Institute (JGI-PGF)"/>
            <person name="Walter F."/>
            <person name="Albersmeier A."/>
            <person name="Kalinowski J."/>
            <person name="Ruckert C."/>
        </authorList>
    </citation>
    <scope>NUCLEOTIDE SEQUENCE</scope>
    <source>
        <strain evidence="2">CGMCC 4.7272</strain>
    </source>
</reference>
<feature type="region of interest" description="Disordered" evidence="1">
    <location>
        <begin position="1"/>
        <end position="51"/>
    </location>
</feature>
<comment type="caution">
    <text evidence="2">The sequence shown here is derived from an EMBL/GenBank/DDBJ whole genome shotgun (WGS) entry which is preliminary data.</text>
</comment>